<accession>A0A381F3V7</accession>
<sequence length="80" mass="9646">MAKLESKFITKIKKEMNQKLQKEIAKENEKLQKIRDNLLNDILLQSFNNEKVENEFLAFLDKFSLSNSKKYYKELKEVYL</sequence>
<feature type="coiled-coil region" evidence="1">
    <location>
        <begin position="10"/>
        <end position="41"/>
    </location>
</feature>
<dbReference type="EMBL" id="UFUZ01000003">
    <property type="protein sequence ID" value="SUX41168.1"/>
    <property type="molecule type" value="Genomic_DNA"/>
</dbReference>
<keyword evidence="1" id="KW-0175">Coiled coil</keyword>
<dbReference type="RefSeq" id="WP_004276330.1">
    <property type="nucleotide sequence ID" value="NZ_JANKIR010000022.1"/>
</dbReference>
<dbReference type="Proteomes" id="UP000254161">
    <property type="component" value="Unassembled WGS sequence"/>
</dbReference>
<evidence type="ECO:0000256" key="1">
    <source>
        <dbReference type="SAM" id="Coils"/>
    </source>
</evidence>
<proteinExistence type="predicted"/>
<reference evidence="2 3" key="1">
    <citation type="submission" date="2018-06" db="EMBL/GenBank/DDBJ databases">
        <authorList>
            <consortium name="Pathogen Informatics"/>
            <person name="Doyle S."/>
        </authorList>
    </citation>
    <scope>NUCLEOTIDE SEQUENCE [LARGE SCALE GENOMIC DNA]</scope>
    <source>
        <strain evidence="2 3">NCTC12264</strain>
    </source>
</reference>
<dbReference type="AlphaFoldDB" id="A0A381F3V7"/>
<protein>
    <submittedName>
        <fullName evidence="2">Uncharacterized protein</fullName>
    </submittedName>
</protein>
<evidence type="ECO:0000313" key="3">
    <source>
        <dbReference type="Proteomes" id="UP000254161"/>
    </source>
</evidence>
<gene>
    <name evidence="2" type="ORF">NCTC12264_01986</name>
</gene>
<organism evidence="2 3">
    <name type="scientific">Campylobacter upsaliensis</name>
    <dbReference type="NCBI Taxonomy" id="28080"/>
    <lineage>
        <taxon>Bacteria</taxon>
        <taxon>Pseudomonadati</taxon>
        <taxon>Campylobacterota</taxon>
        <taxon>Epsilonproteobacteria</taxon>
        <taxon>Campylobacterales</taxon>
        <taxon>Campylobacteraceae</taxon>
        <taxon>Campylobacter</taxon>
    </lineage>
</organism>
<name>A0A381F3V7_CAMUP</name>
<evidence type="ECO:0000313" key="2">
    <source>
        <dbReference type="EMBL" id="SUX41168.1"/>
    </source>
</evidence>